<keyword evidence="1" id="KW-1133">Transmembrane helix</keyword>
<keyword evidence="3" id="KW-1185">Reference proteome</keyword>
<comment type="caution">
    <text evidence="2">The sequence shown here is derived from an EMBL/GenBank/DDBJ whole genome shotgun (WGS) entry which is preliminary data.</text>
</comment>
<sequence length="194" mass="20742">MEIVAAALFSCDILMLISFQVLNRDAPQFAHAISDYGVGKKTAGLFKAYVIAGALAAPLLAWQFWQAQSPSYPASVPFYLMLVALGRLGLGLFPNDPRGAVRTQTGQIHHAATLLAFTCAFMAVAEATPLLAASVADFPASLLSGLKHLISLGFIAVTLTISAPLRRFFGIAERLFLYATALWFLTASLTLPPL</sequence>
<dbReference type="InterPro" id="IPR009339">
    <property type="entry name" value="DUF998"/>
</dbReference>
<keyword evidence="1" id="KW-0812">Transmembrane</keyword>
<accession>A0AA37U7K0</accession>
<dbReference type="Pfam" id="PF06197">
    <property type="entry name" value="DUF998"/>
    <property type="match status" value="1"/>
</dbReference>
<dbReference type="Proteomes" id="UP001157355">
    <property type="component" value="Unassembled WGS sequence"/>
</dbReference>
<evidence type="ECO:0000313" key="3">
    <source>
        <dbReference type="Proteomes" id="UP001157355"/>
    </source>
</evidence>
<keyword evidence="1" id="KW-0472">Membrane</keyword>
<feature type="transmembrane region" description="Helical" evidence="1">
    <location>
        <begin position="6"/>
        <end position="23"/>
    </location>
</feature>
<proteinExistence type="predicted"/>
<feature type="transmembrane region" description="Helical" evidence="1">
    <location>
        <begin position="44"/>
        <end position="64"/>
    </location>
</feature>
<gene>
    <name evidence="2" type="ORF">GCM10010873_18500</name>
</gene>
<feature type="transmembrane region" description="Helical" evidence="1">
    <location>
        <begin position="175"/>
        <end position="192"/>
    </location>
</feature>
<evidence type="ECO:0000256" key="1">
    <source>
        <dbReference type="SAM" id="Phobius"/>
    </source>
</evidence>
<evidence type="ECO:0000313" key="2">
    <source>
        <dbReference type="EMBL" id="GLS86876.1"/>
    </source>
</evidence>
<dbReference type="RefSeq" id="WP_284325068.1">
    <property type="nucleotide sequence ID" value="NZ_BSPP01000007.1"/>
</dbReference>
<reference evidence="2 3" key="1">
    <citation type="journal article" date="2014" name="Int. J. Syst. Evol. Microbiol.">
        <title>Complete genome sequence of Corynebacterium casei LMG S-19264T (=DSM 44701T), isolated from a smear-ripened cheese.</title>
        <authorList>
            <consortium name="US DOE Joint Genome Institute (JGI-PGF)"/>
            <person name="Walter F."/>
            <person name="Albersmeier A."/>
            <person name="Kalinowski J."/>
            <person name="Ruckert C."/>
        </authorList>
    </citation>
    <scope>NUCLEOTIDE SEQUENCE [LARGE SCALE GENOMIC DNA]</scope>
    <source>
        <strain evidence="2 3">NBRC 111766</strain>
    </source>
</reference>
<feature type="transmembrane region" description="Helical" evidence="1">
    <location>
        <begin position="114"/>
        <end position="136"/>
    </location>
</feature>
<organism evidence="2 3">
    <name type="scientific">Cypionkella aquatica</name>
    <dbReference type="NCBI Taxonomy" id="1756042"/>
    <lineage>
        <taxon>Bacteria</taxon>
        <taxon>Pseudomonadati</taxon>
        <taxon>Pseudomonadota</taxon>
        <taxon>Alphaproteobacteria</taxon>
        <taxon>Rhodobacterales</taxon>
        <taxon>Paracoccaceae</taxon>
        <taxon>Cypionkella</taxon>
    </lineage>
</organism>
<dbReference type="EMBL" id="BSPP01000007">
    <property type="protein sequence ID" value="GLS86876.1"/>
    <property type="molecule type" value="Genomic_DNA"/>
</dbReference>
<feature type="transmembrane region" description="Helical" evidence="1">
    <location>
        <begin position="76"/>
        <end position="93"/>
    </location>
</feature>
<name>A0AA37U7K0_9RHOB</name>
<dbReference type="AlphaFoldDB" id="A0AA37U7K0"/>
<protein>
    <submittedName>
        <fullName evidence="2">Membrane protein</fullName>
    </submittedName>
</protein>
<feature type="transmembrane region" description="Helical" evidence="1">
    <location>
        <begin position="142"/>
        <end position="163"/>
    </location>
</feature>